<feature type="transmembrane region" description="Helical" evidence="2">
    <location>
        <begin position="153"/>
        <end position="174"/>
    </location>
</feature>
<dbReference type="CDD" id="cd02440">
    <property type="entry name" value="AdoMet_MTases"/>
    <property type="match status" value="1"/>
</dbReference>
<evidence type="ECO:0000313" key="3">
    <source>
        <dbReference type="EMBL" id="KKQ90216.1"/>
    </source>
</evidence>
<protein>
    <submittedName>
        <fullName evidence="3">Spermine synthase</fullName>
    </submittedName>
</protein>
<name>A0A0G0PLN6_9BACT</name>
<dbReference type="PANTHER" id="PTHR43317:SF1">
    <property type="entry name" value="THERMOSPERMINE SYNTHASE ACAULIS5"/>
    <property type="match status" value="1"/>
</dbReference>
<gene>
    <name evidence="3" type="ORF">UT11_C0011G0013</name>
</gene>
<feature type="transmembrane region" description="Helical" evidence="2">
    <location>
        <begin position="42"/>
        <end position="61"/>
    </location>
</feature>
<keyword evidence="2" id="KW-1133">Transmembrane helix</keyword>
<proteinExistence type="predicted"/>
<sequence>MSVPKSIAFIKLFVFINGAAICALEITSSRVLAPYFGTSLPVWGSVMGVTMIALAIGYSWGGRIADKRPNLSALGYLTLIAGILATFSPLLAKVVLATTFNSLIDTNLIIIIGSLIGMTLLFALPIMIMGMVSPYAVRIASSNIIDIGQTAGSLYSIATIGSIFGIFLPSFIMVPLLGSRITIVIFATLEILISILAIRQAKFLLLLTVPLLAALDNQYIYPDSIVELETPYQYVRVLKSNGVYKMKFNEGTGTQSIFDTSRSLSTNQYWDYAEIFPYFQPQKTTQNMLILGVAGATIATNIRDHVDDIKVNITGIEIDPQVMNLAKKYFDANQKALNYQIADGRVGVNQLDKKFDMIYVDAYTQQLYIPPHLATYEFFKEAKQKLQSDGFLIANVNSISKTGPLLEAIATTMDAVFNTVWIIPIPDSYNYLVLASDNRNLMNNYRAGIKGM</sequence>
<feature type="transmembrane region" description="Helical" evidence="2">
    <location>
        <begin position="12"/>
        <end position="36"/>
    </location>
</feature>
<keyword evidence="1" id="KW-0620">Polyamine biosynthesis</keyword>
<dbReference type="EMBL" id="LBVO01000011">
    <property type="protein sequence ID" value="KKQ90216.1"/>
    <property type="molecule type" value="Genomic_DNA"/>
</dbReference>
<feature type="transmembrane region" description="Helical" evidence="2">
    <location>
        <begin position="73"/>
        <end position="96"/>
    </location>
</feature>
<dbReference type="InterPro" id="IPR029063">
    <property type="entry name" value="SAM-dependent_MTases_sf"/>
</dbReference>
<feature type="transmembrane region" description="Helical" evidence="2">
    <location>
        <begin position="180"/>
        <end position="198"/>
    </location>
</feature>
<evidence type="ECO:0000313" key="4">
    <source>
        <dbReference type="Proteomes" id="UP000033934"/>
    </source>
</evidence>
<keyword evidence="2" id="KW-0472">Membrane</keyword>
<dbReference type="PANTHER" id="PTHR43317">
    <property type="entry name" value="THERMOSPERMINE SYNTHASE ACAULIS5"/>
    <property type="match status" value="1"/>
</dbReference>
<evidence type="ECO:0000256" key="2">
    <source>
        <dbReference type="SAM" id="Phobius"/>
    </source>
</evidence>
<reference evidence="3 4" key="1">
    <citation type="journal article" date="2015" name="Nature">
        <title>rRNA introns, odd ribosomes, and small enigmatic genomes across a large radiation of phyla.</title>
        <authorList>
            <person name="Brown C.T."/>
            <person name="Hug L.A."/>
            <person name="Thomas B.C."/>
            <person name="Sharon I."/>
            <person name="Castelle C.J."/>
            <person name="Singh A."/>
            <person name="Wilkins M.J."/>
            <person name="Williams K.H."/>
            <person name="Banfield J.F."/>
        </authorList>
    </citation>
    <scope>NUCLEOTIDE SEQUENCE [LARGE SCALE GENOMIC DNA]</scope>
</reference>
<evidence type="ECO:0000256" key="1">
    <source>
        <dbReference type="ARBA" id="ARBA00023115"/>
    </source>
</evidence>
<accession>A0A0G0PLN6</accession>
<dbReference type="SUPFAM" id="SSF53335">
    <property type="entry name" value="S-adenosyl-L-methionine-dependent methyltransferases"/>
    <property type="match status" value="1"/>
</dbReference>
<dbReference type="AlphaFoldDB" id="A0A0G0PLN6"/>
<dbReference type="NCBIfam" id="NF037959">
    <property type="entry name" value="MFS_SpdSyn"/>
    <property type="match status" value="1"/>
</dbReference>
<dbReference type="Pfam" id="PF01564">
    <property type="entry name" value="Spermine_synth"/>
    <property type="match status" value="1"/>
</dbReference>
<dbReference type="Proteomes" id="UP000033934">
    <property type="component" value="Unassembled WGS sequence"/>
</dbReference>
<dbReference type="Gene3D" id="3.40.50.150">
    <property type="entry name" value="Vaccinia Virus protein VP39"/>
    <property type="match status" value="1"/>
</dbReference>
<dbReference type="GO" id="GO:0006596">
    <property type="term" value="P:polyamine biosynthetic process"/>
    <property type="evidence" value="ECO:0007669"/>
    <property type="project" value="UniProtKB-KW"/>
</dbReference>
<comment type="caution">
    <text evidence="3">The sequence shown here is derived from an EMBL/GenBank/DDBJ whole genome shotgun (WGS) entry which is preliminary data.</text>
</comment>
<keyword evidence="2" id="KW-0812">Transmembrane</keyword>
<organism evidence="3 4">
    <name type="scientific">Berkelbacteria bacterium GW2011_GWA2_38_9</name>
    <dbReference type="NCBI Taxonomy" id="1618334"/>
    <lineage>
        <taxon>Bacteria</taxon>
        <taxon>Candidatus Berkelbacteria</taxon>
    </lineage>
</organism>
<feature type="transmembrane region" description="Helical" evidence="2">
    <location>
        <begin position="108"/>
        <end position="132"/>
    </location>
</feature>